<proteinExistence type="predicted"/>
<reference evidence="2" key="1">
    <citation type="submission" date="2025-08" db="UniProtKB">
        <authorList>
            <consortium name="Ensembl"/>
        </authorList>
    </citation>
    <scope>IDENTIFICATION</scope>
</reference>
<dbReference type="Proteomes" id="UP000694621">
    <property type="component" value="Unplaced"/>
</dbReference>
<dbReference type="AlphaFoldDB" id="A0A8B9H964"/>
<name>A0A8B9H964_ASTMX</name>
<protein>
    <recommendedName>
        <fullName evidence="1">C-type lectin domain-containing protein</fullName>
    </recommendedName>
</protein>
<dbReference type="SMART" id="SM00034">
    <property type="entry name" value="CLECT"/>
    <property type="match status" value="1"/>
</dbReference>
<dbReference type="PANTHER" id="PTHR45784">
    <property type="entry name" value="C-TYPE LECTIN DOMAIN FAMILY 20 MEMBER A-RELATED"/>
    <property type="match status" value="1"/>
</dbReference>
<feature type="domain" description="C-type lectin" evidence="1">
    <location>
        <begin position="18"/>
        <end position="131"/>
    </location>
</feature>
<dbReference type="InterPro" id="IPR016187">
    <property type="entry name" value="CTDL_fold"/>
</dbReference>
<evidence type="ECO:0000313" key="3">
    <source>
        <dbReference type="Proteomes" id="UP000694621"/>
    </source>
</evidence>
<evidence type="ECO:0000313" key="2">
    <source>
        <dbReference type="Ensembl" id="ENSAMXP00005008765.1"/>
    </source>
</evidence>
<organism evidence="2 3">
    <name type="scientific">Astyanax mexicanus</name>
    <name type="common">Blind cave fish</name>
    <name type="synonym">Astyanax fasciatus mexicanus</name>
    <dbReference type="NCBI Taxonomy" id="7994"/>
    <lineage>
        <taxon>Eukaryota</taxon>
        <taxon>Metazoa</taxon>
        <taxon>Chordata</taxon>
        <taxon>Craniata</taxon>
        <taxon>Vertebrata</taxon>
        <taxon>Euteleostomi</taxon>
        <taxon>Actinopterygii</taxon>
        <taxon>Neopterygii</taxon>
        <taxon>Teleostei</taxon>
        <taxon>Ostariophysi</taxon>
        <taxon>Characiformes</taxon>
        <taxon>Characoidei</taxon>
        <taxon>Acestrorhamphidae</taxon>
        <taxon>Acestrorhamphinae</taxon>
        <taxon>Astyanax</taxon>
    </lineage>
</organism>
<dbReference type="SUPFAM" id="SSF56436">
    <property type="entry name" value="C-type lectin-like"/>
    <property type="match status" value="1"/>
</dbReference>
<dbReference type="Gene3D" id="3.10.100.10">
    <property type="entry name" value="Mannose-Binding Protein A, subunit A"/>
    <property type="match status" value="1"/>
</dbReference>
<dbReference type="InterPro" id="IPR016186">
    <property type="entry name" value="C-type_lectin-like/link_sf"/>
</dbReference>
<dbReference type="PANTHER" id="PTHR45784:SF3">
    <property type="entry name" value="C-TYPE LECTIN DOMAIN FAMILY 4 MEMBER K-LIKE-RELATED"/>
    <property type="match status" value="1"/>
</dbReference>
<dbReference type="PROSITE" id="PS50041">
    <property type="entry name" value="C_TYPE_LECTIN_2"/>
    <property type="match status" value="1"/>
</dbReference>
<sequence>MLPHFLLIFPAVCGVSPYVPHRYHFVNQSKTWTEAQSYCRQTYTDLATINNMDEMKKVNKTRIDNGGHFVWIGLNRGDTGRWQWSLGGGNFDGDSYRNWSSGEPSNHGGIEFCVSQWHDVNCNIGFPFICYESKLCLTYLIF</sequence>
<dbReference type="InterPro" id="IPR001304">
    <property type="entry name" value="C-type_lectin-like"/>
</dbReference>
<dbReference type="Ensembl" id="ENSAMXT00005009794.1">
    <property type="protein sequence ID" value="ENSAMXP00005008765.1"/>
    <property type="gene ID" value="ENSAMXG00005005054.1"/>
</dbReference>
<accession>A0A8B9H964</accession>
<evidence type="ECO:0000259" key="1">
    <source>
        <dbReference type="PROSITE" id="PS50041"/>
    </source>
</evidence>
<dbReference type="Pfam" id="PF00059">
    <property type="entry name" value="Lectin_C"/>
    <property type="match status" value="1"/>
</dbReference>